<dbReference type="Pfam" id="PF00059">
    <property type="entry name" value="Lectin_C"/>
    <property type="match status" value="1"/>
</dbReference>
<dbReference type="InterPro" id="IPR016187">
    <property type="entry name" value="CTDL_fold"/>
</dbReference>
<gene>
    <name evidence="4" type="ORF">KP79_PYT24281</name>
</gene>
<dbReference type="PROSITE" id="PS51257">
    <property type="entry name" value="PROKAR_LIPOPROTEIN"/>
    <property type="match status" value="1"/>
</dbReference>
<keyword evidence="2" id="KW-0732">Signal</keyword>
<feature type="signal peptide" evidence="2">
    <location>
        <begin position="1"/>
        <end position="18"/>
    </location>
</feature>
<keyword evidence="5" id="KW-1185">Reference proteome</keyword>
<dbReference type="OrthoDB" id="6271941at2759"/>
<dbReference type="CDD" id="cd00037">
    <property type="entry name" value="CLECT"/>
    <property type="match status" value="1"/>
</dbReference>
<dbReference type="Gene3D" id="3.10.100.10">
    <property type="entry name" value="Mannose-Binding Protein A, subunit A"/>
    <property type="match status" value="1"/>
</dbReference>
<dbReference type="InterPro" id="IPR016186">
    <property type="entry name" value="C-type_lectin-like/link_sf"/>
</dbReference>
<proteinExistence type="predicted"/>
<protein>
    <submittedName>
        <fullName evidence="4">Perlucin</fullName>
    </submittedName>
</protein>
<dbReference type="InterPro" id="IPR018378">
    <property type="entry name" value="C-type_lectin_CS"/>
</dbReference>
<feature type="chain" id="PRO_5011990218" evidence="2">
    <location>
        <begin position="19"/>
        <end position="155"/>
    </location>
</feature>
<comment type="caution">
    <text evidence="4">The sequence shown here is derived from an EMBL/GenBank/DDBJ whole genome shotgun (WGS) entry which is preliminary data.</text>
</comment>
<evidence type="ECO:0000259" key="3">
    <source>
        <dbReference type="PROSITE" id="PS50041"/>
    </source>
</evidence>
<dbReference type="PANTHER" id="PTHR22803">
    <property type="entry name" value="MANNOSE, PHOSPHOLIPASE, LECTIN RECEPTOR RELATED"/>
    <property type="match status" value="1"/>
</dbReference>
<dbReference type="Proteomes" id="UP000242188">
    <property type="component" value="Unassembled WGS sequence"/>
</dbReference>
<reference evidence="4 5" key="1">
    <citation type="journal article" date="2017" name="Nat. Ecol. Evol.">
        <title>Scallop genome provides insights into evolution of bilaterian karyotype and development.</title>
        <authorList>
            <person name="Wang S."/>
            <person name="Zhang J."/>
            <person name="Jiao W."/>
            <person name="Li J."/>
            <person name="Xun X."/>
            <person name="Sun Y."/>
            <person name="Guo X."/>
            <person name="Huan P."/>
            <person name="Dong B."/>
            <person name="Zhang L."/>
            <person name="Hu X."/>
            <person name="Sun X."/>
            <person name="Wang J."/>
            <person name="Zhao C."/>
            <person name="Wang Y."/>
            <person name="Wang D."/>
            <person name="Huang X."/>
            <person name="Wang R."/>
            <person name="Lv J."/>
            <person name="Li Y."/>
            <person name="Zhang Z."/>
            <person name="Liu B."/>
            <person name="Lu W."/>
            <person name="Hui Y."/>
            <person name="Liang J."/>
            <person name="Zhou Z."/>
            <person name="Hou R."/>
            <person name="Li X."/>
            <person name="Liu Y."/>
            <person name="Li H."/>
            <person name="Ning X."/>
            <person name="Lin Y."/>
            <person name="Zhao L."/>
            <person name="Xing Q."/>
            <person name="Dou J."/>
            <person name="Li Y."/>
            <person name="Mao J."/>
            <person name="Guo H."/>
            <person name="Dou H."/>
            <person name="Li T."/>
            <person name="Mu C."/>
            <person name="Jiang W."/>
            <person name="Fu Q."/>
            <person name="Fu X."/>
            <person name="Miao Y."/>
            <person name="Liu J."/>
            <person name="Yu Q."/>
            <person name="Li R."/>
            <person name="Liao H."/>
            <person name="Li X."/>
            <person name="Kong Y."/>
            <person name="Jiang Z."/>
            <person name="Chourrout D."/>
            <person name="Li R."/>
            <person name="Bao Z."/>
        </authorList>
    </citation>
    <scope>NUCLEOTIDE SEQUENCE [LARGE SCALE GENOMIC DNA]</scope>
    <source>
        <strain evidence="4 5">PY_sf001</strain>
    </source>
</reference>
<evidence type="ECO:0000313" key="4">
    <source>
        <dbReference type="EMBL" id="OWF51216.1"/>
    </source>
</evidence>
<accession>A0A210QR40</accession>
<dbReference type="InterPro" id="IPR050111">
    <property type="entry name" value="C-type_lectin/snaclec_domain"/>
</dbReference>
<dbReference type="SUPFAM" id="SSF56436">
    <property type="entry name" value="C-type lectin-like"/>
    <property type="match status" value="1"/>
</dbReference>
<sequence length="155" mass="17060">MMRSILSLITVLAPLIQACPPGWKENGEHCYFFSLETGTWAYAGSYCRNFNAKLAEPMEAADVVFIDTAVKSTHPRIGEYYLGGGDFFIEGEWIWASTLSPITNANWSPGEPNDLAGREDCLGVVLSGLWNDVPCNISLPFVCELENDFGQETIG</sequence>
<dbReference type="AlphaFoldDB" id="A0A210QR40"/>
<keyword evidence="1" id="KW-1015">Disulfide bond</keyword>
<evidence type="ECO:0000256" key="1">
    <source>
        <dbReference type="ARBA" id="ARBA00023157"/>
    </source>
</evidence>
<evidence type="ECO:0000256" key="2">
    <source>
        <dbReference type="SAM" id="SignalP"/>
    </source>
</evidence>
<organism evidence="4 5">
    <name type="scientific">Mizuhopecten yessoensis</name>
    <name type="common">Japanese scallop</name>
    <name type="synonym">Patinopecten yessoensis</name>
    <dbReference type="NCBI Taxonomy" id="6573"/>
    <lineage>
        <taxon>Eukaryota</taxon>
        <taxon>Metazoa</taxon>
        <taxon>Spiralia</taxon>
        <taxon>Lophotrochozoa</taxon>
        <taxon>Mollusca</taxon>
        <taxon>Bivalvia</taxon>
        <taxon>Autobranchia</taxon>
        <taxon>Pteriomorphia</taxon>
        <taxon>Pectinida</taxon>
        <taxon>Pectinoidea</taxon>
        <taxon>Pectinidae</taxon>
        <taxon>Mizuhopecten</taxon>
    </lineage>
</organism>
<feature type="domain" description="C-type lectin" evidence="3">
    <location>
        <begin position="26"/>
        <end position="144"/>
    </location>
</feature>
<dbReference type="PROSITE" id="PS00615">
    <property type="entry name" value="C_TYPE_LECTIN_1"/>
    <property type="match status" value="1"/>
</dbReference>
<dbReference type="InterPro" id="IPR001304">
    <property type="entry name" value="C-type_lectin-like"/>
</dbReference>
<name>A0A210QR40_MIZYE</name>
<dbReference type="SMART" id="SM00034">
    <property type="entry name" value="CLECT"/>
    <property type="match status" value="1"/>
</dbReference>
<dbReference type="PROSITE" id="PS50041">
    <property type="entry name" value="C_TYPE_LECTIN_2"/>
    <property type="match status" value="1"/>
</dbReference>
<dbReference type="EMBL" id="NEDP02002313">
    <property type="protein sequence ID" value="OWF51216.1"/>
    <property type="molecule type" value="Genomic_DNA"/>
</dbReference>
<evidence type="ECO:0000313" key="5">
    <source>
        <dbReference type="Proteomes" id="UP000242188"/>
    </source>
</evidence>